<dbReference type="EMBL" id="LILD01000001">
    <property type="protein sequence ID" value="KOO38489.1"/>
    <property type="molecule type" value="Genomic_DNA"/>
</dbReference>
<dbReference type="Gene3D" id="3.30.450.20">
    <property type="entry name" value="PAS domain"/>
    <property type="match status" value="1"/>
</dbReference>
<sequence length="526" mass="58808">MIKDVRLREMASPLGEEQPKENDALKVHESTKLSEVSLSELKDMILVDDQGQPVGWISKEAFIKQLLDAYQMHHAFFQAFLASADDAVTIVDKDGIVKGWSKRSEDMYGLPYEEVVDQPINTFFDSNALMVISTIQQEMKVEKKYNQPKHDIHVLINSMPVYRNGALIGGISVERDISDLVKLNNELATTTAYLHDLESNVIQQNNLAPFQKIKGRSDALQRAVRLAKKVATTDASVLITGESGVGKELFAEGIHLASQRADKPFIAINCGAIPAALFESELFGYEPGAFTGAVKGGKKGKVDAAKGGTLFLDEIGELPLELQVKLLRVLQEKMFYRVGGTEAIPIDLRIVAATNRHLEEMVEKGEFREDLFYRINVISIPIPPLRERPEDIPELIQLFLKEFSLKYAKAIPTIDPEVIYTLLKYKWPGNIRQLRNLIERLVILSGDEHDVIKLHHLPEALQGKNGKVETLNVENEIPAAQPEKADEVAQIKAALTRTYGNKSAAAKLLGISRATLYNKMKRYELE</sequence>
<dbReference type="Gene3D" id="1.10.8.60">
    <property type="match status" value="1"/>
</dbReference>
<dbReference type="PROSITE" id="PS50045">
    <property type="entry name" value="SIGMA54_INTERACT_4"/>
    <property type="match status" value="1"/>
</dbReference>
<gene>
    <name evidence="7" type="ORF">AMD02_06165</name>
</gene>
<evidence type="ECO:0000259" key="5">
    <source>
        <dbReference type="PROSITE" id="PS50045"/>
    </source>
</evidence>
<dbReference type="Pfam" id="PF00989">
    <property type="entry name" value="PAS"/>
    <property type="match status" value="1"/>
</dbReference>
<dbReference type="PROSITE" id="PS50112">
    <property type="entry name" value="PAS"/>
    <property type="match status" value="1"/>
</dbReference>
<feature type="domain" description="Sigma-54 factor interaction" evidence="5">
    <location>
        <begin position="213"/>
        <end position="443"/>
    </location>
</feature>
<evidence type="ECO:0000256" key="1">
    <source>
        <dbReference type="ARBA" id="ARBA00022741"/>
    </source>
</evidence>
<evidence type="ECO:0000259" key="6">
    <source>
        <dbReference type="PROSITE" id="PS50112"/>
    </source>
</evidence>
<dbReference type="InterPro" id="IPR027417">
    <property type="entry name" value="P-loop_NTPase"/>
</dbReference>
<dbReference type="InterPro" id="IPR025944">
    <property type="entry name" value="Sigma_54_int_dom_CS"/>
</dbReference>
<dbReference type="OMA" id="AGEFHEN"/>
<name>A0A0M0KIA6_ALKHA</name>
<keyword evidence="1" id="KW-0547">Nucleotide-binding</keyword>
<dbReference type="RefSeq" id="WP_010898887.1">
    <property type="nucleotide sequence ID" value="NZ_CP040441.1"/>
</dbReference>
<dbReference type="Pfam" id="PF02954">
    <property type="entry name" value="HTH_8"/>
    <property type="match status" value="1"/>
</dbReference>
<proteinExistence type="predicted"/>
<dbReference type="InterPro" id="IPR013767">
    <property type="entry name" value="PAS_fold"/>
</dbReference>
<dbReference type="SUPFAM" id="SSF55785">
    <property type="entry name" value="PYP-like sensor domain (PAS domain)"/>
    <property type="match status" value="1"/>
</dbReference>
<dbReference type="NCBIfam" id="TIGR00229">
    <property type="entry name" value="sensory_box"/>
    <property type="match status" value="1"/>
</dbReference>
<dbReference type="SUPFAM" id="SSF52540">
    <property type="entry name" value="P-loop containing nucleoside triphosphate hydrolases"/>
    <property type="match status" value="1"/>
</dbReference>
<dbReference type="InterPro" id="IPR002078">
    <property type="entry name" value="Sigma_54_int"/>
</dbReference>
<dbReference type="InterPro" id="IPR009057">
    <property type="entry name" value="Homeodomain-like_sf"/>
</dbReference>
<dbReference type="GO" id="GO:0043565">
    <property type="term" value="F:sequence-specific DNA binding"/>
    <property type="evidence" value="ECO:0007669"/>
    <property type="project" value="InterPro"/>
</dbReference>
<dbReference type="GeneID" id="87598245"/>
<dbReference type="Pfam" id="PF25601">
    <property type="entry name" value="AAA_lid_14"/>
    <property type="match status" value="1"/>
</dbReference>
<dbReference type="GO" id="GO:0005524">
    <property type="term" value="F:ATP binding"/>
    <property type="evidence" value="ECO:0007669"/>
    <property type="project" value="UniProtKB-KW"/>
</dbReference>
<organism evidence="7">
    <name type="scientific">Halalkalibacterium halodurans</name>
    <name type="common">Bacillus halodurans</name>
    <dbReference type="NCBI Taxonomy" id="86665"/>
    <lineage>
        <taxon>Bacteria</taxon>
        <taxon>Bacillati</taxon>
        <taxon>Bacillota</taxon>
        <taxon>Bacilli</taxon>
        <taxon>Bacillales</taxon>
        <taxon>Bacillaceae</taxon>
        <taxon>Halalkalibacterium (ex Joshi et al. 2022)</taxon>
    </lineage>
</organism>
<evidence type="ECO:0000313" key="7">
    <source>
        <dbReference type="EMBL" id="KOO38489.1"/>
    </source>
</evidence>
<dbReference type="GO" id="GO:0006355">
    <property type="term" value="P:regulation of DNA-templated transcription"/>
    <property type="evidence" value="ECO:0007669"/>
    <property type="project" value="InterPro"/>
</dbReference>
<dbReference type="SMART" id="SM00382">
    <property type="entry name" value="AAA"/>
    <property type="match status" value="1"/>
</dbReference>
<dbReference type="PANTHER" id="PTHR32071:SF57">
    <property type="entry name" value="C4-DICARBOXYLATE TRANSPORT TRANSCRIPTIONAL REGULATORY PROTEIN DCTD"/>
    <property type="match status" value="1"/>
</dbReference>
<dbReference type="InterPro" id="IPR058031">
    <property type="entry name" value="AAA_lid_NorR"/>
</dbReference>
<dbReference type="InterPro" id="IPR025662">
    <property type="entry name" value="Sigma_54_int_dom_ATP-bd_1"/>
</dbReference>
<dbReference type="Gene3D" id="3.40.50.300">
    <property type="entry name" value="P-loop containing nucleotide triphosphate hydrolases"/>
    <property type="match status" value="1"/>
</dbReference>
<dbReference type="PROSITE" id="PS00688">
    <property type="entry name" value="SIGMA54_INTERACT_3"/>
    <property type="match status" value="1"/>
</dbReference>
<dbReference type="CDD" id="cd00009">
    <property type="entry name" value="AAA"/>
    <property type="match status" value="1"/>
</dbReference>
<dbReference type="Pfam" id="PF00158">
    <property type="entry name" value="Sigma54_activat"/>
    <property type="match status" value="1"/>
</dbReference>
<dbReference type="SMART" id="SM00091">
    <property type="entry name" value="PAS"/>
    <property type="match status" value="1"/>
</dbReference>
<reference evidence="7" key="1">
    <citation type="submission" date="2015-08" db="EMBL/GenBank/DDBJ databases">
        <title>Complete DNA Sequence of Pseudomonas syringae pv. actinidiae, the Causal Agent of Kiwifruit Canker Disease.</title>
        <authorList>
            <person name="Rikkerink E.H.A."/>
            <person name="Fineran P.C."/>
        </authorList>
    </citation>
    <scope>NUCLEOTIDE SEQUENCE</scope>
    <source>
        <strain evidence="7">DSM 13666</strain>
    </source>
</reference>
<dbReference type="PROSITE" id="PS00675">
    <property type="entry name" value="SIGMA54_INTERACT_1"/>
    <property type="match status" value="1"/>
</dbReference>
<dbReference type="InterPro" id="IPR035965">
    <property type="entry name" value="PAS-like_dom_sf"/>
</dbReference>
<dbReference type="InterPro" id="IPR000014">
    <property type="entry name" value="PAS"/>
</dbReference>
<dbReference type="InterPro" id="IPR002197">
    <property type="entry name" value="HTH_Fis"/>
</dbReference>
<dbReference type="SUPFAM" id="SSF46689">
    <property type="entry name" value="Homeodomain-like"/>
    <property type="match status" value="1"/>
</dbReference>
<comment type="caution">
    <text evidence="7">The sequence shown here is derived from an EMBL/GenBank/DDBJ whole genome shotgun (WGS) entry which is preliminary data.</text>
</comment>
<dbReference type="CDD" id="cd00130">
    <property type="entry name" value="PAS"/>
    <property type="match status" value="1"/>
</dbReference>
<dbReference type="PATRIC" id="fig|136160.3.peg.1531"/>
<dbReference type="AlphaFoldDB" id="A0A0M0KIA6"/>
<dbReference type="InterPro" id="IPR003593">
    <property type="entry name" value="AAA+_ATPase"/>
</dbReference>
<dbReference type="PRINTS" id="PR01590">
    <property type="entry name" value="HTHFIS"/>
</dbReference>
<keyword evidence="4" id="KW-0804">Transcription</keyword>
<evidence type="ECO:0000256" key="4">
    <source>
        <dbReference type="ARBA" id="ARBA00023163"/>
    </source>
</evidence>
<dbReference type="Gene3D" id="1.10.10.60">
    <property type="entry name" value="Homeodomain-like"/>
    <property type="match status" value="1"/>
</dbReference>
<keyword evidence="2" id="KW-0067">ATP-binding</keyword>
<evidence type="ECO:0000256" key="3">
    <source>
        <dbReference type="ARBA" id="ARBA00023015"/>
    </source>
</evidence>
<protein>
    <submittedName>
        <fullName evidence="7">Fis family transcriptional regulator</fullName>
    </submittedName>
</protein>
<feature type="domain" description="PAS" evidence="6">
    <location>
        <begin position="73"/>
        <end position="142"/>
    </location>
</feature>
<dbReference type="FunFam" id="3.40.50.300:FF:000006">
    <property type="entry name" value="DNA-binding transcriptional regulator NtrC"/>
    <property type="match status" value="1"/>
</dbReference>
<accession>A0A0M0KIA6</accession>
<dbReference type="PANTHER" id="PTHR32071">
    <property type="entry name" value="TRANSCRIPTIONAL REGULATORY PROTEIN"/>
    <property type="match status" value="1"/>
</dbReference>
<keyword evidence="3" id="KW-0805">Transcription regulation</keyword>
<evidence type="ECO:0000256" key="2">
    <source>
        <dbReference type="ARBA" id="ARBA00022840"/>
    </source>
</evidence>